<dbReference type="Proteomes" id="UP000182360">
    <property type="component" value="Unassembled WGS sequence"/>
</dbReference>
<keyword evidence="1" id="KW-0808">Transferase</keyword>
<dbReference type="STRING" id="163.SAMN04487775_10159"/>
<gene>
    <name evidence="1" type="ORF">SAMN04487977_102549</name>
</gene>
<sequence>MKIICVTGACGVGKSTMRAFVGERLDEKIFACIDTDECGINWHDYANTDHPEGYANAYLAEAVRRAAGRTLVLFGCTNPMDYITKNTIPDEVEATYFVTLVADDEVIRERLLTRPAERGFNEGNIPPHIEYNRWFRRNRGKFPLQLDTGNLSQEETADRIAEFAKHL</sequence>
<dbReference type="InterPro" id="IPR027417">
    <property type="entry name" value="P-loop_NTPase"/>
</dbReference>
<organism evidence="1 2">
    <name type="scientific">Treponema bryantii</name>
    <dbReference type="NCBI Taxonomy" id="163"/>
    <lineage>
        <taxon>Bacteria</taxon>
        <taxon>Pseudomonadati</taxon>
        <taxon>Spirochaetota</taxon>
        <taxon>Spirochaetia</taxon>
        <taxon>Spirochaetales</taxon>
        <taxon>Treponemataceae</taxon>
        <taxon>Treponema</taxon>
    </lineage>
</organism>
<dbReference type="RefSeq" id="WP_074641816.1">
    <property type="nucleotide sequence ID" value="NZ_FOFU01000002.1"/>
</dbReference>
<evidence type="ECO:0000313" key="1">
    <source>
        <dbReference type="EMBL" id="SEQ11983.1"/>
    </source>
</evidence>
<keyword evidence="2" id="KW-1185">Reference proteome</keyword>
<dbReference type="Gene3D" id="3.40.50.300">
    <property type="entry name" value="P-loop containing nucleotide triphosphate hydrolases"/>
    <property type="match status" value="1"/>
</dbReference>
<dbReference type="Pfam" id="PF13238">
    <property type="entry name" value="AAA_18"/>
    <property type="match status" value="1"/>
</dbReference>
<name>A0A1H9DGT2_9SPIR</name>
<accession>A0A1H9DGT2</accession>
<reference evidence="1 2" key="1">
    <citation type="submission" date="2016-10" db="EMBL/GenBank/DDBJ databases">
        <authorList>
            <person name="de Groot N.N."/>
        </authorList>
    </citation>
    <scope>NUCLEOTIDE SEQUENCE [LARGE SCALE GENOMIC DNA]</scope>
    <source>
        <strain evidence="1 2">B25</strain>
    </source>
</reference>
<evidence type="ECO:0000313" key="2">
    <source>
        <dbReference type="Proteomes" id="UP000182360"/>
    </source>
</evidence>
<dbReference type="EMBL" id="FOFU01000002">
    <property type="protein sequence ID" value="SEQ11983.1"/>
    <property type="molecule type" value="Genomic_DNA"/>
</dbReference>
<protein>
    <submittedName>
        <fullName evidence="1">Broad-specificity NMP kinase</fullName>
    </submittedName>
</protein>
<dbReference type="AlphaFoldDB" id="A0A1H9DGT2"/>
<proteinExistence type="predicted"/>
<dbReference type="OrthoDB" id="359078at2"/>
<keyword evidence="1" id="KW-0418">Kinase</keyword>
<dbReference type="GO" id="GO:0016301">
    <property type="term" value="F:kinase activity"/>
    <property type="evidence" value="ECO:0007669"/>
    <property type="project" value="UniProtKB-KW"/>
</dbReference>
<dbReference type="SUPFAM" id="SSF52540">
    <property type="entry name" value="P-loop containing nucleoside triphosphate hydrolases"/>
    <property type="match status" value="1"/>
</dbReference>